<evidence type="ECO:0000313" key="3">
    <source>
        <dbReference type="EMBL" id="OAB42103.1"/>
    </source>
</evidence>
<keyword evidence="1" id="KW-0175">Coiled coil</keyword>
<keyword evidence="2" id="KW-0812">Transmembrane</keyword>
<evidence type="ECO:0000256" key="1">
    <source>
        <dbReference type="SAM" id="Coils"/>
    </source>
</evidence>
<accession>A0A162MCH3</accession>
<keyword evidence="2" id="KW-0472">Membrane</keyword>
<feature type="transmembrane region" description="Helical" evidence="2">
    <location>
        <begin position="6"/>
        <end position="32"/>
    </location>
</feature>
<keyword evidence="4" id="KW-1185">Reference proteome</keyword>
<organism evidence="3 4">
    <name type="scientific">Paenibacillus antarcticus</name>
    <dbReference type="NCBI Taxonomy" id="253703"/>
    <lineage>
        <taxon>Bacteria</taxon>
        <taxon>Bacillati</taxon>
        <taxon>Bacillota</taxon>
        <taxon>Bacilli</taxon>
        <taxon>Bacillales</taxon>
        <taxon>Paenibacillaceae</taxon>
        <taxon>Paenibacillus</taxon>
    </lineage>
</organism>
<sequence>MTYQDILKVITGIITSIGGVSLVIIGLSSWLGKIWANRILEKDRLNYNEKLEKIKSEYLTDLEEKKGEIDKAKTLFSRYSEHQFSLYTELYRSLYDLKIAADKLWEIADYNKLRDFSKQLNNTITTVEKSILLIEDDHYSQLTELLDAFANYKIGKTDLIKFRNLNAHNQPVNTQEILTVIENNRITKEAYTLFIQEIGRLFKRQIKLGG</sequence>
<keyword evidence="2" id="KW-1133">Transmembrane helix</keyword>
<name>A0A162MCH3_9BACL</name>
<protein>
    <submittedName>
        <fullName evidence="3">Uncharacterized protein</fullName>
    </submittedName>
</protein>
<gene>
    <name evidence="3" type="ORF">PBAT_20490</name>
</gene>
<evidence type="ECO:0000313" key="4">
    <source>
        <dbReference type="Proteomes" id="UP000077355"/>
    </source>
</evidence>
<dbReference type="AlphaFoldDB" id="A0A162MCH3"/>
<feature type="coiled-coil region" evidence="1">
    <location>
        <begin position="37"/>
        <end position="68"/>
    </location>
</feature>
<evidence type="ECO:0000256" key="2">
    <source>
        <dbReference type="SAM" id="Phobius"/>
    </source>
</evidence>
<dbReference type="EMBL" id="LVJI01000041">
    <property type="protein sequence ID" value="OAB42103.1"/>
    <property type="molecule type" value="Genomic_DNA"/>
</dbReference>
<comment type="caution">
    <text evidence="3">The sequence shown here is derived from an EMBL/GenBank/DDBJ whole genome shotgun (WGS) entry which is preliminary data.</text>
</comment>
<proteinExistence type="predicted"/>
<reference evidence="3 4" key="1">
    <citation type="submission" date="2016-03" db="EMBL/GenBank/DDBJ databases">
        <title>Draft genome sequence of Paenibacillus antarcticus CECT 5836.</title>
        <authorList>
            <person name="Shin S.-K."/>
            <person name="Yi H."/>
        </authorList>
    </citation>
    <scope>NUCLEOTIDE SEQUENCE [LARGE SCALE GENOMIC DNA]</scope>
    <source>
        <strain evidence="3 4">CECT 5836</strain>
    </source>
</reference>
<dbReference type="Proteomes" id="UP000077355">
    <property type="component" value="Unassembled WGS sequence"/>
</dbReference>